<evidence type="ECO:0000313" key="2">
    <source>
        <dbReference type="EMBL" id="TGO81047.1"/>
    </source>
</evidence>
<accession>A0A4Z1KHW0</accession>
<dbReference type="PANTHER" id="PTHR48100">
    <property type="entry name" value="BROAD-SPECIFICITY PHOSPHATASE YOR283W-RELATED"/>
    <property type="match status" value="1"/>
</dbReference>
<dbReference type="Pfam" id="PF00300">
    <property type="entry name" value="His_Phos_1"/>
    <property type="match status" value="1"/>
</dbReference>
<name>A0A4Z1KHW0_9HELO</name>
<dbReference type="AlphaFoldDB" id="A0A4Z1KHW0"/>
<feature type="compositionally biased region" description="Basic and acidic residues" evidence="1">
    <location>
        <begin position="252"/>
        <end position="264"/>
    </location>
</feature>
<dbReference type="InterPro" id="IPR029033">
    <property type="entry name" value="His_PPase_superfam"/>
</dbReference>
<dbReference type="InterPro" id="IPR013078">
    <property type="entry name" value="His_Pase_superF_clade-1"/>
</dbReference>
<feature type="compositionally biased region" description="Basic and acidic residues" evidence="1">
    <location>
        <begin position="212"/>
        <end position="234"/>
    </location>
</feature>
<dbReference type="GO" id="GO:0016791">
    <property type="term" value="F:phosphatase activity"/>
    <property type="evidence" value="ECO:0007669"/>
    <property type="project" value="TreeGrafter"/>
</dbReference>
<dbReference type="SMART" id="SM00855">
    <property type="entry name" value="PGAM"/>
    <property type="match status" value="1"/>
</dbReference>
<dbReference type="EMBL" id="PQXO01001383">
    <property type="protein sequence ID" value="TGO81047.1"/>
    <property type="molecule type" value="Genomic_DNA"/>
</dbReference>
<protein>
    <submittedName>
        <fullName evidence="2">Uncharacterized protein</fullName>
    </submittedName>
</protein>
<dbReference type="PANTHER" id="PTHR48100:SF54">
    <property type="entry name" value="PHOSPHATASE SPAC5H10.03-RELATED"/>
    <property type="match status" value="1"/>
</dbReference>
<feature type="region of interest" description="Disordered" evidence="1">
    <location>
        <begin position="204"/>
        <end position="264"/>
    </location>
</feature>
<evidence type="ECO:0000313" key="3">
    <source>
        <dbReference type="Proteomes" id="UP000297280"/>
    </source>
</evidence>
<gene>
    <name evidence="2" type="ORF">BPOR_1391g00010</name>
</gene>
<keyword evidence="3" id="KW-1185">Reference proteome</keyword>
<dbReference type="SUPFAM" id="SSF53254">
    <property type="entry name" value="Phosphoglycerate mutase-like"/>
    <property type="match status" value="1"/>
</dbReference>
<proteinExistence type="predicted"/>
<dbReference type="Gene3D" id="3.40.50.1240">
    <property type="entry name" value="Phosphoglycerate mutase-like"/>
    <property type="match status" value="1"/>
</dbReference>
<dbReference type="Proteomes" id="UP000297280">
    <property type="component" value="Unassembled WGS sequence"/>
</dbReference>
<reference evidence="2 3" key="1">
    <citation type="submission" date="2017-12" db="EMBL/GenBank/DDBJ databases">
        <title>Comparative genomics of Botrytis spp.</title>
        <authorList>
            <person name="Valero-Jimenez C.A."/>
            <person name="Tapia P."/>
            <person name="Veloso J."/>
            <person name="Silva-Moreno E."/>
            <person name="Staats M."/>
            <person name="Valdes J.H."/>
            <person name="Van Kan J.A.L."/>
        </authorList>
    </citation>
    <scope>NUCLEOTIDE SEQUENCE [LARGE SCALE GENOMIC DNA]</scope>
    <source>
        <strain evidence="2 3">MUCL3349</strain>
    </source>
</reference>
<organism evidence="2 3">
    <name type="scientific">Botrytis porri</name>
    <dbReference type="NCBI Taxonomy" id="87229"/>
    <lineage>
        <taxon>Eukaryota</taxon>
        <taxon>Fungi</taxon>
        <taxon>Dikarya</taxon>
        <taxon>Ascomycota</taxon>
        <taxon>Pezizomycotina</taxon>
        <taxon>Leotiomycetes</taxon>
        <taxon>Helotiales</taxon>
        <taxon>Sclerotiniaceae</taxon>
        <taxon>Botrytis</taxon>
    </lineage>
</organism>
<sequence length="264" mass="29417">MTITLHFVRHAQGFHNLCTANHTLPDPLLTPLGKEQCATLSQNFPSSSKITHLVCSPLRRTLYTTLYSFPRAIARGIPILALPEIQETSTLPCDTGSAPAALAEEFSGSVDLGLVHEGWNSKSGRWASNAQAIEKRAREARVWLRELGEKAEREGEEDVNIVVVTHGGFLHYFTDDWEDSTLFVGTGWSNTEFRSYQFRAADSSDPNAAIQETKESRERRKGTEKPLTDDEQRNLRAAAESGWQQEGFQQKVKTEDGKEVEVAA</sequence>
<comment type="caution">
    <text evidence="2">The sequence shown here is derived from an EMBL/GenBank/DDBJ whole genome shotgun (WGS) entry which is preliminary data.</text>
</comment>
<dbReference type="CDD" id="cd07067">
    <property type="entry name" value="HP_PGM_like"/>
    <property type="match status" value="1"/>
</dbReference>
<dbReference type="GO" id="GO:0005737">
    <property type="term" value="C:cytoplasm"/>
    <property type="evidence" value="ECO:0007669"/>
    <property type="project" value="TreeGrafter"/>
</dbReference>
<evidence type="ECO:0000256" key="1">
    <source>
        <dbReference type="SAM" id="MobiDB-lite"/>
    </source>
</evidence>
<dbReference type="InterPro" id="IPR050275">
    <property type="entry name" value="PGM_Phosphatase"/>
</dbReference>